<keyword evidence="3" id="KW-0812">Transmembrane</keyword>
<dbReference type="PANTHER" id="PTHR34295">
    <property type="entry name" value="BIOTIN TRANSPORTER BIOY"/>
    <property type="match status" value="1"/>
</dbReference>
<dbReference type="PIRSF" id="PIRSF016661">
    <property type="entry name" value="BioY"/>
    <property type="match status" value="1"/>
</dbReference>
<dbReference type="GO" id="GO:0005886">
    <property type="term" value="C:plasma membrane"/>
    <property type="evidence" value="ECO:0007669"/>
    <property type="project" value="UniProtKB-SubCell"/>
</dbReference>
<dbReference type="RefSeq" id="WP_117808550.1">
    <property type="nucleotide sequence ID" value="NZ_JACOOX010000001.1"/>
</dbReference>
<evidence type="ECO:0000313" key="5">
    <source>
        <dbReference type="Proteomes" id="UP000615234"/>
    </source>
</evidence>
<feature type="transmembrane region" description="Helical" evidence="3">
    <location>
        <begin position="116"/>
        <end position="135"/>
    </location>
</feature>
<dbReference type="Proteomes" id="UP000615234">
    <property type="component" value="Unassembled WGS sequence"/>
</dbReference>
<evidence type="ECO:0000256" key="2">
    <source>
        <dbReference type="PIRNR" id="PIRNR016661"/>
    </source>
</evidence>
<feature type="transmembrane region" description="Helical" evidence="3">
    <location>
        <begin position="34"/>
        <end position="52"/>
    </location>
</feature>
<feature type="transmembrane region" description="Helical" evidence="3">
    <location>
        <begin position="7"/>
        <end position="28"/>
    </location>
</feature>
<evidence type="ECO:0000256" key="1">
    <source>
        <dbReference type="ARBA" id="ARBA00010692"/>
    </source>
</evidence>
<accession>A0A8I0AHP8</accession>
<keyword evidence="2 3" id="KW-0472">Membrane</keyword>
<organism evidence="4 5">
    <name type="scientific">Coprococcus hominis</name>
    <name type="common">ex Liu et al. 2022</name>
    <dbReference type="NCBI Taxonomy" id="2763039"/>
    <lineage>
        <taxon>Bacteria</taxon>
        <taxon>Bacillati</taxon>
        <taxon>Bacillota</taxon>
        <taxon>Clostridia</taxon>
        <taxon>Lachnospirales</taxon>
        <taxon>Lachnospiraceae</taxon>
        <taxon>Coprococcus</taxon>
    </lineage>
</organism>
<feature type="transmembrane region" description="Helical" evidence="3">
    <location>
        <begin position="141"/>
        <end position="164"/>
    </location>
</feature>
<evidence type="ECO:0000313" key="4">
    <source>
        <dbReference type="EMBL" id="MBC5661697.1"/>
    </source>
</evidence>
<dbReference type="PANTHER" id="PTHR34295:SF1">
    <property type="entry name" value="BIOTIN TRANSPORTER BIOY"/>
    <property type="match status" value="1"/>
</dbReference>
<sequence length="190" mass="20569">MKNKFTTVEITMMAVFAAILCVSAYLSIPTPLPNAAHITLLNFMIMLIALVFEVRDSTIIVALWMILGAVGVPVFIGGGSGIGYLTGVFGGYTFSFIIVTIFAGLTKGKKYNRIRYTIVAILTAALIDIIGMLWWKFNGNLTWKVAFLSGFVAFIPLDLVKAIIAAQIVPLFKKLMPEANANTGAKKEAA</sequence>
<reference evidence="4 5" key="1">
    <citation type="submission" date="2020-08" db="EMBL/GenBank/DDBJ databases">
        <title>Genome public.</title>
        <authorList>
            <person name="Liu C."/>
            <person name="Sun Q."/>
        </authorList>
    </citation>
    <scope>NUCLEOTIDE SEQUENCE [LARGE SCALE GENOMIC DNA]</scope>
    <source>
        <strain evidence="4 5">NSJ-10</strain>
    </source>
</reference>
<dbReference type="AlphaFoldDB" id="A0A8I0AHP8"/>
<dbReference type="Pfam" id="PF02632">
    <property type="entry name" value="BioY"/>
    <property type="match status" value="1"/>
</dbReference>
<evidence type="ECO:0000256" key="3">
    <source>
        <dbReference type="SAM" id="Phobius"/>
    </source>
</evidence>
<gene>
    <name evidence="4" type="ORF">H8S09_02110</name>
</gene>
<protein>
    <recommendedName>
        <fullName evidence="2">Biotin transporter</fullName>
    </recommendedName>
</protein>
<dbReference type="GO" id="GO:0015225">
    <property type="term" value="F:biotin transmembrane transporter activity"/>
    <property type="evidence" value="ECO:0007669"/>
    <property type="project" value="UniProtKB-UniRule"/>
</dbReference>
<keyword evidence="5" id="KW-1185">Reference proteome</keyword>
<name>A0A8I0AHP8_9FIRM</name>
<keyword evidence="2" id="KW-0813">Transport</keyword>
<keyword evidence="2" id="KW-1003">Cell membrane</keyword>
<dbReference type="Gene3D" id="1.10.1760.20">
    <property type="match status" value="1"/>
</dbReference>
<comment type="similarity">
    <text evidence="1 2">Belongs to the BioY family.</text>
</comment>
<keyword evidence="3" id="KW-1133">Transmembrane helix</keyword>
<feature type="transmembrane region" description="Helical" evidence="3">
    <location>
        <begin position="82"/>
        <end position="104"/>
    </location>
</feature>
<dbReference type="EMBL" id="JACOOX010000001">
    <property type="protein sequence ID" value="MBC5661697.1"/>
    <property type="molecule type" value="Genomic_DNA"/>
</dbReference>
<comment type="subcellular location">
    <subcellularLocation>
        <location evidence="2">Cell membrane</location>
        <topology evidence="2">Multi-pass membrane protein</topology>
    </subcellularLocation>
</comment>
<proteinExistence type="inferred from homology"/>
<feature type="transmembrane region" description="Helical" evidence="3">
    <location>
        <begin position="59"/>
        <end position="76"/>
    </location>
</feature>
<dbReference type="InterPro" id="IPR003784">
    <property type="entry name" value="BioY"/>
</dbReference>
<comment type="caution">
    <text evidence="4">The sequence shown here is derived from an EMBL/GenBank/DDBJ whole genome shotgun (WGS) entry which is preliminary data.</text>
</comment>